<evidence type="ECO:0000313" key="2">
    <source>
        <dbReference type="Proteomes" id="UP001497623"/>
    </source>
</evidence>
<reference evidence="1 2" key="1">
    <citation type="submission" date="2024-05" db="EMBL/GenBank/DDBJ databases">
        <authorList>
            <person name="Wallberg A."/>
        </authorList>
    </citation>
    <scope>NUCLEOTIDE SEQUENCE [LARGE SCALE GENOMIC DNA]</scope>
</reference>
<evidence type="ECO:0000313" key="1">
    <source>
        <dbReference type="EMBL" id="CAL4157865.1"/>
    </source>
</evidence>
<dbReference type="Proteomes" id="UP001497623">
    <property type="component" value="Unassembled WGS sequence"/>
</dbReference>
<name>A0AAV2S3Y7_MEGNR</name>
<dbReference type="EMBL" id="CAXKWB010042438">
    <property type="protein sequence ID" value="CAL4157865.1"/>
    <property type="molecule type" value="Genomic_DNA"/>
</dbReference>
<dbReference type="AlphaFoldDB" id="A0AAV2S3Y7"/>
<keyword evidence="2" id="KW-1185">Reference proteome</keyword>
<proteinExistence type="predicted"/>
<accession>A0AAV2S3Y7</accession>
<sequence>MLSHYSYRIMIKESLIDETSSAPAEILKSLNNGNAILAETTNNGTKLHAKLASTDGKLHLHSFKPENSQEGASTVQYDHVLSNLPSSLPTLLFLDLAHFDDYKGRVYIRLQSNAWSLHAFVRHVPSLFTGERGDSILGNHFFNWDPEALGITVHKPVKDIHLYEKDYRIAIYGDVVCDFRGDVIKQMFIHLGENKAYDGYGEIGVVESGMEVAEDCLGLGEWEQYNITISDCGVVLEM</sequence>
<comment type="caution">
    <text evidence="1">The sequence shown here is derived from an EMBL/GenBank/DDBJ whole genome shotgun (WGS) entry which is preliminary data.</text>
</comment>
<protein>
    <submittedName>
        <fullName evidence="1">Uncharacterized protein</fullName>
    </submittedName>
</protein>
<gene>
    <name evidence="1" type="ORF">MNOR_LOCUS31996</name>
</gene>
<organism evidence="1 2">
    <name type="scientific">Meganyctiphanes norvegica</name>
    <name type="common">Northern krill</name>
    <name type="synonym">Thysanopoda norvegica</name>
    <dbReference type="NCBI Taxonomy" id="48144"/>
    <lineage>
        <taxon>Eukaryota</taxon>
        <taxon>Metazoa</taxon>
        <taxon>Ecdysozoa</taxon>
        <taxon>Arthropoda</taxon>
        <taxon>Crustacea</taxon>
        <taxon>Multicrustacea</taxon>
        <taxon>Malacostraca</taxon>
        <taxon>Eumalacostraca</taxon>
        <taxon>Eucarida</taxon>
        <taxon>Euphausiacea</taxon>
        <taxon>Euphausiidae</taxon>
        <taxon>Meganyctiphanes</taxon>
    </lineage>
</organism>